<evidence type="ECO:0000259" key="4">
    <source>
        <dbReference type="Pfam" id="PF26571"/>
    </source>
</evidence>
<dbReference type="CDD" id="cd12797">
    <property type="entry name" value="M23_peptidase"/>
    <property type="match status" value="1"/>
</dbReference>
<dbReference type="InterPro" id="IPR050570">
    <property type="entry name" value="Cell_wall_metabolism_enzyme"/>
</dbReference>
<dbReference type="SUPFAM" id="SSF51261">
    <property type="entry name" value="Duplicated hybrid motif"/>
    <property type="match status" value="1"/>
</dbReference>
<feature type="domain" description="ARB-07466-like C-terminal" evidence="4">
    <location>
        <begin position="228"/>
        <end position="332"/>
    </location>
</feature>
<dbReference type="Proteomes" id="UP001230933">
    <property type="component" value="Plasmid pMGMM8_4"/>
</dbReference>
<proteinExistence type="predicted"/>
<keyword evidence="5" id="KW-0614">Plasmid</keyword>
<evidence type="ECO:0000313" key="5">
    <source>
        <dbReference type="EMBL" id="WMN02151.1"/>
    </source>
</evidence>
<dbReference type="CDD" id="cd13399">
    <property type="entry name" value="Slt35-like"/>
    <property type="match status" value="1"/>
</dbReference>
<accession>A0AAX3ZZ62</accession>
<dbReference type="Pfam" id="PF01551">
    <property type="entry name" value="Peptidase_M23"/>
    <property type="match status" value="1"/>
</dbReference>
<gene>
    <name evidence="5" type="ORF">QIE55_33405</name>
</gene>
<sequence length="541" mass="56156">MKSSSSKAVVTGLCLIAAFVVLFTIILSPEDETSTSCGAPGISSTTPNLPAGTKVKPMKEGTYQLTSPFGPRWGTNHNGQDFGSEAGTPIYASADGVVAEAGPASGFGVWIVLDHNIDGQVWSTVYGHMFEKDLLVKTGDQVKAGQQIASVGYNGEVSPPGPGGAHLHFETWQGGRLSGGTAVDPAPWVAASTDIGAAPSAPSDSSVNALPPSTGGDLPPLPASMGSEEHWQVDTIRVARAVAQKFPELKTIGGWREFDAFDDHPSGRAADIMIPDYDTGAGKELGDRIAEYVMANKDAFHVEYIIWRQVYIPADGPSNQMDDRGSPTQNHYDHVHVTTVGGGHPNELTSYGSAPGAQGTAGSVAAKCAPNSSVSGGENNLQAGKVPPEFEPWIIKAGTMCPQIKSSLIAAQIQQESGFNVNAVSETGAQGPAQFMPGTWPGYGQDDDGNGTVSPYDIGDAVMAQGRYMCELAGQVDAGIAAGTISAPNGPVELYLAGYNAGFGAVQSSGGFPTGSSDYVNQTRPYADKIQASAQQYELAA</sequence>
<dbReference type="AlphaFoldDB" id="A0AAX3ZZ62"/>
<dbReference type="PANTHER" id="PTHR21666:SF270">
    <property type="entry name" value="MUREIN HYDROLASE ACTIVATOR ENVC"/>
    <property type="match status" value="1"/>
</dbReference>
<evidence type="ECO:0000313" key="6">
    <source>
        <dbReference type="Proteomes" id="UP001230933"/>
    </source>
</evidence>
<dbReference type="EMBL" id="CP133194">
    <property type="protein sequence ID" value="WMN02151.1"/>
    <property type="molecule type" value="Genomic_DNA"/>
</dbReference>
<dbReference type="PROSITE" id="PS00018">
    <property type="entry name" value="EF_HAND_1"/>
    <property type="match status" value="1"/>
</dbReference>
<dbReference type="GO" id="GO:0004222">
    <property type="term" value="F:metalloendopeptidase activity"/>
    <property type="evidence" value="ECO:0007669"/>
    <property type="project" value="TreeGrafter"/>
</dbReference>
<dbReference type="InterPro" id="IPR016047">
    <property type="entry name" value="M23ase_b-sheet_dom"/>
</dbReference>
<dbReference type="PANTHER" id="PTHR21666">
    <property type="entry name" value="PEPTIDASE-RELATED"/>
    <property type="match status" value="1"/>
</dbReference>
<dbReference type="InterPro" id="IPR011055">
    <property type="entry name" value="Dup_hybrid_motif"/>
</dbReference>
<feature type="domain" description="Transglycosylase SLT" evidence="2">
    <location>
        <begin position="401"/>
        <end position="508"/>
    </location>
</feature>
<dbReference type="Pfam" id="PF26571">
    <property type="entry name" value="VldE"/>
    <property type="match status" value="1"/>
</dbReference>
<evidence type="ECO:0000259" key="3">
    <source>
        <dbReference type="Pfam" id="PF01551"/>
    </source>
</evidence>
<dbReference type="RefSeq" id="WP_308372659.1">
    <property type="nucleotide sequence ID" value="NZ_CP133194.1"/>
</dbReference>
<geneLocation type="plasmid" evidence="5 6">
    <name>pMGMM8_4</name>
</geneLocation>
<organism evidence="5 6">
    <name type="scientific">Rhodococcus erythropolis</name>
    <name type="common">Arthrobacter picolinophilus</name>
    <dbReference type="NCBI Taxonomy" id="1833"/>
    <lineage>
        <taxon>Bacteria</taxon>
        <taxon>Bacillati</taxon>
        <taxon>Actinomycetota</taxon>
        <taxon>Actinomycetes</taxon>
        <taxon>Mycobacteriales</taxon>
        <taxon>Nocardiaceae</taxon>
        <taxon>Rhodococcus</taxon>
        <taxon>Rhodococcus erythropolis group</taxon>
    </lineage>
</organism>
<evidence type="ECO:0000259" key="2">
    <source>
        <dbReference type="Pfam" id="PF01464"/>
    </source>
</evidence>
<dbReference type="Pfam" id="PF01464">
    <property type="entry name" value="SLT"/>
    <property type="match status" value="1"/>
</dbReference>
<evidence type="ECO:0000256" key="1">
    <source>
        <dbReference type="SAM" id="MobiDB-lite"/>
    </source>
</evidence>
<dbReference type="SUPFAM" id="SSF53955">
    <property type="entry name" value="Lysozyme-like"/>
    <property type="match status" value="1"/>
</dbReference>
<feature type="region of interest" description="Disordered" evidence="1">
    <location>
        <begin position="196"/>
        <end position="218"/>
    </location>
</feature>
<dbReference type="InterPro" id="IPR023346">
    <property type="entry name" value="Lysozyme-like_dom_sf"/>
</dbReference>
<dbReference type="InterPro" id="IPR008258">
    <property type="entry name" value="Transglycosylase_SLT_dom_1"/>
</dbReference>
<reference evidence="5" key="1">
    <citation type="submission" date="2023-08" db="EMBL/GenBank/DDBJ databases">
        <title>Isolation and Characterization of Rhodococcus erythropolis MGMM8.</title>
        <authorList>
            <person name="Diabankana R.G.C."/>
            <person name="Afordoanyi D.M."/>
            <person name="Validov S.Z."/>
        </authorList>
    </citation>
    <scope>NUCLEOTIDE SEQUENCE</scope>
    <source>
        <strain evidence="5">MGMM8</strain>
        <plasmid evidence="5">pMGMM8_4</plasmid>
    </source>
</reference>
<protein>
    <submittedName>
        <fullName evidence="5">M23 family metallopeptidase</fullName>
    </submittedName>
</protein>
<dbReference type="Gene3D" id="1.10.530.10">
    <property type="match status" value="1"/>
</dbReference>
<feature type="region of interest" description="Disordered" evidence="1">
    <location>
        <begin position="35"/>
        <end position="55"/>
    </location>
</feature>
<dbReference type="InterPro" id="IPR058593">
    <property type="entry name" value="ARB_07466-like_C"/>
</dbReference>
<feature type="domain" description="M23ase beta-sheet core" evidence="3">
    <location>
        <begin position="76"/>
        <end position="179"/>
    </location>
</feature>
<name>A0AAX3ZZ62_RHOER</name>
<feature type="compositionally biased region" description="Polar residues" evidence="1">
    <location>
        <begin position="35"/>
        <end position="48"/>
    </location>
</feature>
<dbReference type="InterPro" id="IPR018247">
    <property type="entry name" value="EF_Hand_1_Ca_BS"/>
</dbReference>
<dbReference type="Gene3D" id="2.70.70.10">
    <property type="entry name" value="Glucose Permease (Domain IIA)"/>
    <property type="match status" value="1"/>
</dbReference>